<name>H0HWQ3_9HYPH</name>
<accession>H0HWQ3</accession>
<dbReference type="Proteomes" id="UP000003250">
    <property type="component" value="Unassembled WGS sequence"/>
</dbReference>
<sequence length="382" mass="43933">MLEQYLAGSISQTIERARALSMLFDKAHHRDYDGLRQHCTQKLSETLTGLRKLQQELIVDEKLQSPRRLREFRRYCDRLEEIETIGATALATVQPEAEFVNAVVRSICSDISYPLVPPIVTHLSASHFGILADYNLLIVPLLEGSYFLHLADIYHELAHPLLHVTYDDRPVLEPYRKAFTIAKIAVVHHTAKAILDAKRARAVRAIEDQFLRWGKLWQTYWLEESFCDVFAALSCGPAYAWSHYHLAIKKGQHAFSVSLDRLDPPPADDARMRIILSALTRIGFDEECAVLRTAWTNLMDHRGERAEPEYRQCYSDDLIEKIVDIAHGGIEAMGINLAVPGALTPWSDRLDKAWRSFWEDPEHYSVWEREQMRLLVSTMARR</sequence>
<dbReference type="RefSeq" id="WP_008838210.1">
    <property type="nucleotide sequence ID" value="NZ_AHAM01000187.1"/>
</dbReference>
<reference evidence="1 2" key="1">
    <citation type="journal article" date="2012" name="J. Bacteriol.">
        <title>Draft Genome Sequence of Mesorhizobium alhagi CCNWXJ12-2T, a Novel Salt-Resistant Species Isolated from the Desert of Northwestern China.</title>
        <authorList>
            <person name="Zhou M."/>
            <person name="Chen W."/>
            <person name="Chen H."/>
            <person name="Wei G."/>
        </authorList>
    </citation>
    <scope>NUCLEOTIDE SEQUENCE [LARGE SCALE GENOMIC DNA]</scope>
    <source>
        <strain evidence="1 2">CCNWXJ12-2</strain>
    </source>
</reference>
<protein>
    <submittedName>
        <fullName evidence="1">Uncharacterized protein</fullName>
    </submittedName>
</protein>
<gene>
    <name evidence="1" type="ORF">MAXJ12_23092</name>
</gene>
<keyword evidence="2" id="KW-1185">Reference proteome</keyword>
<evidence type="ECO:0000313" key="1">
    <source>
        <dbReference type="EMBL" id="EHK54852.1"/>
    </source>
</evidence>
<dbReference type="AlphaFoldDB" id="H0HWQ3"/>
<proteinExistence type="predicted"/>
<dbReference type="PATRIC" id="fig|1107882.3.peg.4504"/>
<organism evidence="1 2">
    <name type="scientific">Mesorhizobium alhagi CCNWXJ12-2</name>
    <dbReference type="NCBI Taxonomy" id="1107882"/>
    <lineage>
        <taxon>Bacteria</taxon>
        <taxon>Pseudomonadati</taxon>
        <taxon>Pseudomonadota</taxon>
        <taxon>Alphaproteobacteria</taxon>
        <taxon>Hyphomicrobiales</taxon>
        <taxon>Phyllobacteriaceae</taxon>
        <taxon>Allomesorhizobium</taxon>
    </lineage>
</organism>
<dbReference type="EMBL" id="AHAM01000187">
    <property type="protein sequence ID" value="EHK54852.1"/>
    <property type="molecule type" value="Genomic_DNA"/>
</dbReference>
<evidence type="ECO:0000313" key="2">
    <source>
        <dbReference type="Proteomes" id="UP000003250"/>
    </source>
</evidence>
<dbReference type="OrthoDB" id="7888960at2"/>